<dbReference type="HOGENOM" id="CLU_2174109_0_0_1"/>
<evidence type="ECO:0000313" key="2">
    <source>
        <dbReference type="Proteomes" id="UP000014500"/>
    </source>
</evidence>
<dbReference type="EnsemblMetazoa" id="SMAR013264-RA">
    <property type="protein sequence ID" value="SMAR013264-PA"/>
    <property type="gene ID" value="SMAR013264"/>
</dbReference>
<organism evidence="1 2">
    <name type="scientific">Strigamia maritima</name>
    <name type="common">European centipede</name>
    <name type="synonym">Geophilus maritimus</name>
    <dbReference type="NCBI Taxonomy" id="126957"/>
    <lineage>
        <taxon>Eukaryota</taxon>
        <taxon>Metazoa</taxon>
        <taxon>Ecdysozoa</taxon>
        <taxon>Arthropoda</taxon>
        <taxon>Myriapoda</taxon>
        <taxon>Chilopoda</taxon>
        <taxon>Pleurostigmophora</taxon>
        <taxon>Geophilomorpha</taxon>
        <taxon>Linotaeniidae</taxon>
        <taxon>Strigamia</taxon>
    </lineage>
</organism>
<dbReference type="Proteomes" id="UP000014500">
    <property type="component" value="Unassembled WGS sequence"/>
</dbReference>
<dbReference type="AlphaFoldDB" id="T1JHD3"/>
<proteinExistence type="predicted"/>
<protein>
    <submittedName>
        <fullName evidence="1">Uncharacterized protein</fullName>
    </submittedName>
</protein>
<reference evidence="1" key="2">
    <citation type="submission" date="2015-02" db="UniProtKB">
        <authorList>
            <consortium name="EnsemblMetazoa"/>
        </authorList>
    </citation>
    <scope>IDENTIFICATION</scope>
</reference>
<sequence>MSQVKHVRGISTALEMWIKLKEVHEQTGDFQIITLITSLMTKQLLSTNKLDKHLELYSDTQQLLDENEEKVTIFLPEGFSSIRSAIRTMKTTPSLDEVKLMIREDERGPK</sequence>
<dbReference type="EMBL" id="JH431866">
    <property type="status" value="NOT_ANNOTATED_CDS"/>
    <property type="molecule type" value="Genomic_DNA"/>
</dbReference>
<evidence type="ECO:0000313" key="1">
    <source>
        <dbReference type="EnsemblMetazoa" id="SMAR013264-PA"/>
    </source>
</evidence>
<name>T1JHD3_STRMM</name>
<reference evidence="2" key="1">
    <citation type="submission" date="2011-05" db="EMBL/GenBank/DDBJ databases">
        <authorList>
            <person name="Richards S.R."/>
            <person name="Qu J."/>
            <person name="Jiang H."/>
            <person name="Jhangiani S.N."/>
            <person name="Agravi P."/>
            <person name="Goodspeed R."/>
            <person name="Gross S."/>
            <person name="Mandapat C."/>
            <person name="Jackson L."/>
            <person name="Mathew T."/>
            <person name="Pu L."/>
            <person name="Thornton R."/>
            <person name="Saada N."/>
            <person name="Wilczek-Boney K.B."/>
            <person name="Lee S."/>
            <person name="Kovar C."/>
            <person name="Wu Y."/>
            <person name="Scherer S.E."/>
            <person name="Worley K.C."/>
            <person name="Muzny D.M."/>
            <person name="Gibbs R."/>
        </authorList>
    </citation>
    <scope>NUCLEOTIDE SEQUENCE</scope>
    <source>
        <strain evidence="2">Brora</strain>
    </source>
</reference>
<dbReference type="Pfam" id="PF14223">
    <property type="entry name" value="Retrotran_gag_2"/>
    <property type="match status" value="1"/>
</dbReference>
<keyword evidence="2" id="KW-1185">Reference proteome</keyword>
<accession>T1JHD3</accession>